<dbReference type="Gene3D" id="2.40.128.680">
    <property type="match status" value="1"/>
</dbReference>
<feature type="region of interest" description="Disordered" evidence="2">
    <location>
        <begin position="1"/>
        <end position="26"/>
    </location>
</feature>
<dbReference type="Gene3D" id="3.30.200.40">
    <property type="entry name" value="Scavenger mRNA decapping enzyme, N-terminal domain"/>
    <property type="match status" value="1"/>
</dbReference>
<dbReference type="CDD" id="cd09271">
    <property type="entry name" value="RNase_H2-C"/>
    <property type="match status" value="1"/>
</dbReference>
<dbReference type="EMBL" id="WIWV01000082">
    <property type="protein sequence ID" value="KAF7714512.1"/>
    <property type="molecule type" value="Genomic_DNA"/>
</dbReference>
<accession>A0A8J8VZ98</accession>
<evidence type="ECO:0000256" key="1">
    <source>
        <dbReference type="ARBA" id="ARBA00010208"/>
    </source>
</evidence>
<gene>
    <name evidence="3" type="ORF">PECM_008210</name>
</gene>
<dbReference type="OrthoDB" id="10264956at2759"/>
<dbReference type="Pfam" id="PF05652">
    <property type="entry name" value="DcpS"/>
    <property type="match status" value="1"/>
</dbReference>
<organism evidence="3 4">
    <name type="scientific">Penicillium ucsense</name>
    <dbReference type="NCBI Taxonomy" id="2839758"/>
    <lineage>
        <taxon>Eukaryota</taxon>
        <taxon>Fungi</taxon>
        <taxon>Dikarya</taxon>
        <taxon>Ascomycota</taxon>
        <taxon>Pezizomycotina</taxon>
        <taxon>Eurotiomycetes</taxon>
        <taxon>Eurotiomycetidae</taxon>
        <taxon>Eurotiales</taxon>
        <taxon>Aspergillaceae</taxon>
        <taxon>Penicillium</taxon>
    </lineage>
</organism>
<dbReference type="InterPro" id="IPR008594">
    <property type="entry name" value="DcpS/DCS2"/>
</dbReference>
<dbReference type="GO" id="GO:0000340">
    <property type="term" value="F:RNA 7-methylguanosine cap binding"/>
    <property type="evidence" value="ECO:0007669"/>
    <property type="project" value="TreeGrafter"/>
</dbReference>
<comment type="similarity">
    <text evidence="1">Belongs to the HIT family.</text>
</comment>
<evidence type="ECO:0000313" key="3">
    <source>
        <dbReference type="EMBL" id="KAF7714512.1"/>
    </source>
</evidence>
<dbReference type="SUPFAM" id="SSF102860">
    <property type="entry name" value="mRNA decapping enzyme DcpS N-terminal domain"/>
    <property type="match status" value="1"/>
</dbReference>
<dbReference type="GO" id="GO:0016787">
    <property type="term" value="F:hydrolase activity"/>
    <property type="evidence" value="ECO:0007669"/>
    <property type="project" value="UniProtKB-KW"/>
</dbReference>
<dbReference type="Proteomes" id="UP000631181">
    <property type="component" value="Unassembled WGS sequence"/>
</dbReference>
<evidence type="ECO:0000256" key="2">
    <source>
        <dbReference type="SAM" id="MobiDB-lite"/>
    </source>
</evidence>
<dbReference type="PANTHER" id="PTHR12978:SF0">
    <property type="entry name" value="M7GPPPX DIPHOSPHATASE"/>
    <property type="match status" value="1"/>
</dbReference>
<proteinExistence type="inferred from homology"/>
<dbReference type="GO" id="GO:0032299">
    <property type="term" value="C:ribonuclease H2 complex"/>
    <property type="evidence" value="ECO:0007669"/>
    <property type="project" value="InterPro"/>
</dbReference>
<dbReference type="Pfam" id="PF08615">
    <property type="entry name" value="RNase_H2_suC"/>
    <property type="match status" value="1"/>
</dbReference>
<comment type="caution">
    <text evidence="3">The sequence shown here is derived from an EMBL/GenBank/DDBJ whole genome shotgun (WGS) entry which is preliminary data.</text>
</comment>
<evidence type="ECO:0008006" key="5">
    <source>
        <dbReference type="Google" id="ProtNLM"/>
    </source>
</evidence>
<dbReference type="PANTHER" id="PTHR12978">
    <property type="entry name" value="HISTIDINE TRIAD HIT PROTEIN MEMBER"/>
    <property type="match status" value="1"/>
</dbReference>
<feature type="region of interest" description="Disordered" evidence="2">
    <location>
        <begin position="155"/>
        <end position="197"/>
    </location>
</feature>
<dbReference type="FunFam" id="3.30.428.10:FF:000016">
    <property type="entry name" value="Scavenger mRNA decapping enzyme"/>
    <property type="match status" value="1"/>
</dbReference>
<reference evidence="3" key="1">
    <citation type="journal article" date="2020" name="Front. Microbiol.">
        <title>Gene regulatory networks of Penicillium echinulatum 2HH and Penicillium oxalicum 114-2 inferred by a computational biology approach.</title>
        <authorList>
            <person name="Lenz A.R."/>
            <person name="Galan-Vasquez E."/>
            <person name="Balbinot E."/>
            <person name="De Abreu F.P."/>
            <person name="De Oliveira N.S."/>
            <person name="Da Rosa L.O."/>
            <person name="De Avila E Silva S."/>
            <person name="Camassola M."/>
            <person name="Dillon A.J.P."/>
            <person name="Perez-Rueda E."/>
        </authorList>
    </citation>
    <scope>NUCLEOTIDE SEQUENCE</scope>
    <source>
        <strain evidence="3">S1M29</strain>
    </source>
</reference>
<dbReference type="Gene3D" id="3.30.428.10">
    <property type="entry name" value="HIT-like"/>
    <property type="match status" value="1"/>
</dbReference>
<keyword evidence="4" id="KW-1185">Reference proteome</keyword>
<sequence>MPDMYTFQAGSKPLDSESGNGEIPSFTPNILPCRVHHDGPVESNSRFWITQTDEKDDQQTAHFRGRRLRGRRVAVPEGYRGIIVTPTDRVMSGTQGSNGDGMGDGESDPEEPVKILEAQGTFDEMMIWGHDNLPATDDPFVKGVEEWIRFAETMHGGSTTTPKEDSANHSDRHHTRIRDCSPVEAPPAKPFRSSTLSMSDARSRAIRTCRRLLQNADLTALDRADESPIAAPLSSLYPSGSDSLLHYLVGMKMETNSEVPRADPESLIAKFQIEKLLKQDQHGRRITLLGSINNQQGILTAERAAFATESLEVIQAFHSAITRVKNLGDNDIYRWYLASSTGSNSSESADSQQDLKLNLIWPCTAKHIKKYSDQQVRMVTETSDIYHQHVQPFMQAKREEGHLNWVFNILEGRTEQEDVIMRDAGQGPEDGFLMLPDLNWDRKTLNSLHLLALVHRRDIWSLRDLQKKHIPWLKYLRQRVLEATVKMYPDLEEDQLKLYVHYQPTYYHFHVHVVNVMLEAGATQATGKAFGLENIISQLETMSGGENASMADVSLTYYLGEESELWTEIYAPLKKGLSPTAHSN</sequence>
<evidence type="ECO:0000313" key="4">
    <source>
        <dbReference type="Proteomes" id="UP000631181"/>
    </source>
</evidence>
<protein>
    <recommendedName>
        <fullName evidence="5">mRNA decapping hydrolase</fullName>
    </recommendedName>
</protein>
<feature type="region of interest" description="Disordered" evidence="2">
    <location>
        <begin position="89"/>
        <end position="110"/>
    </location>
</feature>
<dbReference type="GO" id="GO:0000932">
    <property type="term" value="C:P-body"/>
    <property type="evidence" value="ECO:0007669"/>
    <property type="project" value="TreeGrafter"/>
</dbReference>
<dbReference type="InterPro" id="IPR013924">
    <property type="entry name" value="RNase_H2_suC"/>
</dbReference>
<dbReference type="InterPro" id="IPR036265">
    <property type="entry name" value="HIT-like_sf"/>
</dbReference>
<dbReference type="SUPFAM" id="SSF54197">
    <property type="entry name" value="HIT-like"/>
    <property type="match status" value="1"/>
</dbReference>
<dbReference type="Pfam" id="PF11969">
    <property type="entry name" value="DcpS_C"/>
    <property type="match status" value="1"/>
</dbReference>
<keyword evidence="3" id="KW-0378">Hydrolase</keyword>
<name>A0A8J8VZ98_9EURO</name>
<dbReference type="GO" id="GO:0000290">
    <property type="term" value="P:deadenylation-dependent decapping of nuclear-transcribed mRNA"/>
    <property type="evidence" value="ECO:0007669"/>
    <property type="project" value="InterPro"/>
</dbReference>
<dbReference type="GO" id="GO:0005634">
    <property type="term" value="C:nucleus"/>
    <property type="evidence" value="ECO:0007669"/>
    <property type="project" value="TreeGrafter"/>
</dbReference>
<dbReference type="InterPro" id="IPR011145">
    <property type="entry name" value="Scavenger_mRNA_decap_enz_N"/>
</dbReference>
<dbReference type="AlphaFoldDB" id="A0A8J8VZ98"/>